<dbReference type="InterPro" id="IPR051017">
    <property type="entry name" value="Aldolase-II_Adducin_sf"/>
</dbReference>
<dbReference type="SUPFAM" id="SSF53639">
    <property type="entry name" value="AraD/HMP-PK domain-like"/>
    <property type="match status" value="1"/>
</dbReference>
<dbReference type="SMART" id="SM01007">
    <property type="entry name" value="Aldolase_II"/>
    <property type="match status" value="1"/>
</dbReference>
<reference evidence="4" key="1">
    <citation type="submission" date="2023-06" db="EMBL/GenBank/DDBJ databases">
        <authorList>
            <person name="Delattre M."/>
        </authorList>
    </citation>
    <scope>NUCLEOTIDE SEQUENCE</scope>
    <source>
        <strain evidence="4">AF72</strain>
    </source>
</reference>
<comment type="caution">
    <text evidence="4">The sequence shown here is derived from an EMBL/GenBank/DDBJ whole genome shotgun (WGS) entry which is preliminary data.</text>
</comment>
<name>A0AA36CI47_9BILA</name>
<evidence type="ECO:0000256" key="1">
    <source>
        <dbReference type="ARBA" id="ARBA00006274"/>
    </source>
</evidence>
<dbReference type="Proteomes" id="UP001177023">
    <property type="component" value="Unassembled WGS sequence"/>
</dbReference>
<proteinExistence type="inferred from homology"/>
<feature type="region of interest" description="Disordered" evidence="2">
    <location>
        <begin position="315"/>
        <end position="336"/>
    </location>
</feature>
<dbReference type="PANTHER" id="PTHR10672:SF3">
    <property type="entry name" value="PROTEIN HU-LI TAI SHAO"/>
    <property type="match status" value="1"/>
</dbReference>
<keyword evidence="5" id="KW-1185">Reference proteome</keyword>
<evidence type="ECO:0000313" key="5">
    <source>
        <dbReference type="Proteomes" id="UP001177023"/>
    </source>
</evidence>
<dbReference type="GO" id="GO:0014069">
    <property type="term" value="C:postsynaptic density"/>
    <property type="evidence" value="ECO:0007669"/>
    <property type="project" value="TreeGrafter"/>
</dbReference>
<evidence type="ECO:0000259" key="3">
    <source>
        <dbReference type="SMART" id="SM01007"/>
    </source>
</evidence>
<dbReference type="GO" id="GO:0005856">
    <property type="term" value="C:cytoskeleton"/>
    <property type="evidence" value="ECO:0007669"/>
    <property type="project" value="TreeGrafter"/>
</dbReference>
<feature type="region of interest" description="Disordered" evidence="2">
    <location>
        <begin position="1"/>
        <end position="22"/>
    </location>
</feature>
<dbReference type="InterPro" id="IPR001303">
    <property type="entry name" value="Aldolase_II/adducin_N"/>
</dbReference>
<feature type="compositionally biased region" description="Polar residues" evidence="2">
    <location>
        <begin position="322"/>
        <end position="336"/>
    </location>
</feature>
<protein>
    <recommendedName>
        <fullName evidence="3">Class II aldolase/adducin N-terminal domain-containing protein</fullName>
    </recommendedName>
</protein>
<feature type="region of interest" description="Disordered" evidence="2">
    <location>
        <begin position="427"/>
        <end position="491"/>
    </location>
</feature>
<feature type="compositionally biased region" description="Basic residues" evidence="2">
    <location>
        <begin position="481"/>
        <end position="491"/>
    </location>
</feature>
<dbReference type="InterPro" id="IPR036409">
    <property type="entry name" value="Aldolase_II/adducin_N_sf"/>
</dbReference>
<dbReference type="Gene3D" id="3.40.225.10">
    <property type="entry name" value="Class II aldolase/adducin N-terminal domain"/>
    <property type="match status" value="2"/>
</dbReference>
<dbReference type="EMBL" id="CATQJA010002039">
    <property type="protein sequence ID" value="CAJ0569497.1"/>
    <property type="molecule type" value="Genomic_DNA"/>
</dbReference>
<evidence type="ECO:0000313" key="4">
    <source>
        <dbReference type="EMBL" id="CAJ0569497.1"/>
    </source>
</evidence>
<dbReference type="GO" id="GO:0051015">
    <property type="term" value="F:actin filament binding"/>
    <property type="evidence" value="ECO:0007669"/>
    <property type="project" value="TreeGrafter"/>
</dbReference>
<feature type="domain" description="Class II aldolase/adducin N-terminal" evidence="3">
    <location>
        <begin position="100"/>
        <end position="240"/>
    </location>
</feature>
<feature type="non-terminal residue" evidence="4">
    <location>
        <position position="491"/>
    </location>
</feature>
<dbReference type="Pfam" id="PF00596">
    <property type="entry name" value="Aldolase_II"/>
    <property type="match status" value="2"/>
</dbReference>
<accession>A0AA36CI47</accession>
<sequence>MAATSASPAKRERSLPFDPEDPNYIKDLQRPAVIKADLTGMERRKRVQEVLEHKDFCNQLEEVIRQDLTALGMALRRRIDQYLCKTLRIGTAEESDEEPDAWIAGIDTTDRRSKSQGIYNHITVRHPENPSEILINPFGLLYHEITASSLIKVDLDGQILDPGTTKLGINEAAFTLHSALHSAREDGNLDDEKERASILESLGDKNVMIVRNQGFVACGSSVEETLHFAYNTILACETQIRAARAGIENLHIPDEATVNKTFLAARQVATSYGSVDESDPEALAAHKLAQLRKEQEKIRWLNSPNAYQKEKQRAIKEDRMSGKTSAGPQSQVLDGTTYQEARDIRRANSYGDSLAGPADRFVMIGTASKGIIDRQHQHNAQVYRQLYAPNPFSSETDENIKKYFREVEAKYGFPDARAREHRMREESSYGLDELSQSKALDVSGHSNTRSNQALSEDEAPQITQSETKKKKKRGFFSFMRMSKRDKHREAA</sequence>
<feature type="compositionally biased region" description="Polar residues" evidence="2">
    <location>
        <begin position="434"/>
        <end position="454"/>
    </location>
</feature>
<gene>
    <name evidence="4" type="ORF">MSPICULIGERA_LOCUS7975</name>
</gene>
<organism evidence="4 5">
    <name type="scientific">Mesorhabditis spiculigera</name>
    <dbReference type="NCBI Taxonomy" id="96644"/>
    <lineage>
        <taxon>Eukaryota</taxon>
        <taxon>Metazoa</taxon>
        <taxon>Ecdysozoa</taxon>
        <taxon>Nematoda</taxon>
        <taxon>Chromadorea</taxon>
        <taxon>Rhabditida</taxon>
        <taxon>Rhabditina</taxon>
        <taxon>Rhabditomorpha</taxon>
        <taxon>Rhabditoidea</taxon>
        <taxon>Rhabditidae</taxon>
        <taxon>Mesorhabditinae</taxon>
        <taxon>Mesorhabditis</taxon>
    </lineage>
</organism>
<dbReference type="PANTHER" id="PTHR10672">
    <property type="entry name" value="ADDUCIN"/>
    <property type="match status" value="1"/>
</dbReference>
<evidence type="ECO:0000256" key="2">
    <source>
        <dbReference type="SAM" id="MobiDB-lite"/>
    </source>
</evidence>
<comment type="similarity">
    <text evidence="1">Belongs to the aldolase class II family. Adducin subfamily.</text>
</comment>
<dbReference type="AlphaFoldDB" id="A0AA36CI47"/>
<dbReference type="GO" id="GO:0005886">
    <property type="term" value="C:plasma membrane"/>
    <property type="evidence" value="ECO:0007669"/>
    <property type="project" value="UniProtKB-SubCell"/>
</dbReference>